<evidence type="ECO:0000313" key="2">
    <source>
        <dbReference type="EMBL" id="SAI85710.1"/>
    </source>
</evidence>
<protein>
    <submittedName>
        <fullName evidence="2">Uncharacterized protein</fullName>
    </submittedName>
</protein>
<dbReference type="EMBL" id="LT549890">
    <property type="protein sequence ID" value="SAI85710.1"/>
    <property type="molecule type" value="Genomic_DNA"/>
</dbReference>
<reference evidence="3" key="1">
    <citation type="submission" date="2016-04" db="EMBL/GenBank/DDBJ databases">
        <authorList>
            <person name="Shah S.A."/>
            <person name="Garrett R.A."/>
        </authorList>
    </citation>
    <scope>NUCLEOTIDE SEQUENCE [LARGE SCALE GENOMIC DNA]</scope>
    <source>
        <strain evidence="3">ATCC 35091 / DSM 1616 / JCM 8930 / NBRC 15331 / P1</strain>
    </source>
</reference>
<dbReference type="RefSeq" id="WP_012713331.1">
    <property type="nucleotide sequence ID" value="NZ_LT549890.1"/>
</dbReference>
<dbReference type="OrthoDB" id="132546at2157"/>
<dbReference type="EMBL" id="CP050869">
    <property type="protein sequence ID" value="QPG49338.1"/>
    <property type="molecule type" value="Genomic_DNA"/>
</dbReference>
<dbReference type="AlphaFoldDB" id="A0A157T397"/>
<dbReference type="Proteomes" id="UP000594632">
    <property type="component" value="Chromosome"/>
</dbReference>
<name>A0A157T397_SACSO</name>
<reference evidence="1 4" key="3">
    <citation type="journal article" date="2020" name="Nat. Commun.">
        <title>The structures of two archaeal type IV pili illuminate evolutionary relationships.</title>
        <authorList>
            <person name="Wang F."/>
            <person name="Baquero D.P."/>
            <person name="Su Z."/>
            <person name="Beltran L.C."/>
            <person name="Prangishvili D."/>
            <person name="Krupovic M."/>
            <person name="Egelman E.H."/>
        </authorList>
    </citation>
    <scope>NUCLEOTIDE SEQUENCE [LARGE SCALE GENOMIC DNA]</scope>
    <source>
        <strain evidence="1 4">POZ149</strain>
    </source>
</reference>
<dbReference type="GeneID" id="7805863"/>
<dbReference type="PATRIC" id="fig|2287.9.peg.2262"/>
<accession>A0A157T397</accession>
<gene>
    <name evidence="1" type="ORF">HFC64_05470</name>
    <name evidence="2" type="ORF">SSOP1_2156</name>
</gene>
<reference evidence="2" key="2">
    <citation type="submission" date="2016-04" db="EMBL/GenBank/DDBJ databases">
        <authorList>
            <person name="Evans L.H."/>
            <person name="Alamgir A."/>
            <person name="Owens N."/>
            <person name="Weber N.D."/>
            <person name="Virtaneva K."/>
            <person name="Barbian K."/>
            <person name="Babar A."/>
            <person name="Rosenke K."/>
        </authorList>
    </citation>
    <scope>NUCLEOTIDE SEQUENCE</scope>
    <source>
        <strain evidence="2">P1</strain>
    </source>
</reference>
<sequence length="90" mass="10320">MEEARNINAKFSIYAKNREGVATVDLDRIIEARDMMRGPVIIVNGGLGSKELIKDKSFGVKDWEEALDSINEIFEEENEFELIYGRLLRV</sequence>
<dbReference type="Proteomes" id="UP000076770">
    <property type="component" value="Chromosome i"/>
</dbReference>
<evidence type="ECO:0000313" key="3">
    <source>
        <dbReference type="Proteomes" id="UP000076770"/>
    </source>
</evidence>
<organism evidence="2 3">
    <name type="scientific">Saccharolobus solfataricus</name>
    <name type="common">Sulfolobus solfataricus</name>
    <dbReference type="NCBI Taxonomy" id="2287"/>
    <lineage>
        <taxon>Archaea</taxon>
        <taxon>Thermoproteota</taxon>
        <taxon>Thermoprotei</taxon>
        <taxon>Sulfolobales</taxon>
        <taxon>Sulfolobaceae</taxon>
        <taxon>Saccharolobus</taxon>
    </lineage>
</organism>
<evidence type="ECO:0000313" key="4">
    <source>
        <dbReference type="Proteomes" id="UP000594632"/>
    </source>
</evidence>
<proteinExistence type="predicted"/>
<evidence type="ECO:0000313" key="1">
    <source>
        <dbReference type="EMBL" id="QPG49338.1"/>
    </source>
</evidence>